<evidence type="ECO:0000313" key="2">
    <source>
        <dbReference type="EMBL" id="QKQ15106.1"/>
    </source>
</evidence>
<dbReference type="EMBL" id="MN823669">
    <property type="protein sequence ID" value="QKQ15106.1"/>
    <property type="molecule type" value="Genomic_DNA"/>
</dbReference>
<accession>A0A6N0GYE7</accession>
<evidence type="ECO:0000256" key="1">
    <source>
        <dbReference type="SAM" id="MobiDB-lite"/>
    </source>
</evidence>
<keyword evidence="3" id="KW-1185">Reference proteome</keyword>
<reference evidence="2" key="1">
    <citation type="submission" date="2019-12" db="EMBL/GenBank/DDBJ databases">
        <title>Virome of riverside phytocommunity ecosystem of an ancient canal.</title>
        <authorList>
            <person name="Lu J."/>
            <person name="Yang X.S."/>
            <person name="Zhang W."/>
        </authorList>
    </citation>
    <scope>NUCLEOTIDE SEQUENCE</scope>
    <source>
        <strain evidence="2">Pt059-gen-3</strain>
    </source>
</reference>
<name>A0A6N0GYE7_9VIRU</name>
<dbReference type="RefSeq" id="YP_010798487.1">
    <property type="nucleotide sequence ID" value="NC_076475.1"/>
</dbReference>
<dbReference type="GeneID" id="80536705"/>
<dbReference type="Proteomes" id="UP000682344">
    <property type="component" value="Segment"/>
</dbReference>
<dbReference type="KEGG" id="vg:80536705"/>
<sequence>MPRYVTRNRKTRQTRYRKRAPIRKYRRPTRPTRKSGGRSYKRILSMTATKKRDTMLTWSNTTVNAPSGGVDYTPTDAVLIGGQSYIFPWIASARPALNAAGQSGVPIEAAVRTKTTCFMRGLKERITVQTNTGSCWQWRRICFTMKGNLLYGSDGTNLRWSLLQTDVGRGAQGMVRVVNSVTGSQPGTNLIDILFKGRNGKDWNNVMSAPTDNTQVTIKYDKTRTIQSGNDDGILRTFSRWHPMGKNLVYNDDEAGSTEEVGRYSVPGKQGMGDYYVVDFVNSAFGSAPTDRMVLGINSTLYWHEK</sequence>
<proteinExistence type="predicted"/>
<organism evidence="2 3">
    <name type="scientific">Amygdalus persica genomoviridae</name>
    <dbReference type="NCBI Taxonomy" id="2739875"/>
    <lineage>
        <taxon>Viruses</taxon>
        <taxon>Monodnaviria</taxon>
        <taxon>Shotokuvirae</taxon>
        <taxon>Cressdnaviricota</taxon>
        <taxon>Repensiviricetes</taxon>
        <taxon>Geplafuvirales</taxon>
        <taxon>Genomoviridae</taxon>
        <taxon>Gemykolovirus</taxon>
        <taxon>Gemykolovirus prupe1</taxon>
    </lineage>
</organism>
<protein>
    <submittedName>
        <fullName evidence="2">Cap</fullName>
    </submittedName>
</protein>
<evidence type="ECO:0000313" key="3">
    <source>
        <dbReference type="Proteomes" id="UP000682344"/>
    </source>
</evidence>
<feature type="region of interest" description="Disordered" evidence="1">
    <location>
        <begin position="1"/>
        <end position="39"/>
    </location>
</feature>